<protein>
    <recommendedName>
        <fullName evidence="2">Aminoglycoside phosphotransferase domain-containing protein</fullName>
    </recommendedName>
</protein>
<accession>A0A927MYM2</accession>
<feature type="region of interest" description="Disordered" evidence="1">
    <location>
        <begin position="291"/>
        <end position="322"/>
    </location>
</feature>
<dbReference type="Gene3D" id="3.90.1200.10">
    <property type="match status" value="1"/>
</dbReference>
<gene>
    <name evidence="3" type="ORF">HEB94_003971</name>
</gene>
<keyword evidence="4" id="KW-1185">Reference proteome</keyword>
<evidence type="ECO:0000259" key="2">
    <source>
        <dbReference type="Pfam" id="PF01636"/>
    </source>
</evidence>
<reference evidence="3" key="1">
    <citation type="submission" date="2020-10" db="EMBL/GenBank/DDBJ databases">
        <title>Sequencing the genomes of 1000 actinobacteria strains.</title>
        <authorList>
            <person name="Klenk H.-P."/>
        </authorList>
    </citation>
    <scope>NUCLEOTIDE SEQUENCE</scope>
    <source>
        <strain evidence="3">DSM 45354</strain>
    </source>
</reference>
<dbReference type="InterPro" id="IPR011009">
    <property type="entry name" value="Kinase-like_dom_sf"/>
</dbReference>
<dbReference type="Proteomes" id="UP000638648">
    <property type="component" value="Unassembled WGS sequence"/>
</dbReference>
<organism evidence="3 4">
    <name type="scientific">Actinopolymorpha pittospori</name>
    <dbReference type="NCBI Taxonomy" id="648752"/>
    <lineage>
        <taxon>Bacteria</taxon>
        <taxon>Bacillati</taxon>
        <taxon>Actinomycetota</taxon>
        <taxon>Actinomycetes</taxon>
        <taxon>Propionibacteriales</taxon>
        <taxon>Actinopolymorphaceae</taxon>
        <taxon>Actinopolymorpha</taxon>
    </lineage>
</organism>
<sequence>MDQVVRALDSALARVGVLHVGERTVGYANDRWVVATDRGTLLVKVLRLPSPHPVHVAGQRRAQRLLVELGFPTPEMLYLGESSAFDGRLMSVQRFVPAVAADEGDDAVMNALDERVRHEFFVDFGRAVGWLHSIDLPCFGGWLDEQGVDRGSWVDLIFPRAALRDLYDRSDVGLSRSDVRTVERRIVAGLEGLPEISPRLVHRDLHAGNILLAEGGFAGLVDLDIVREWDGPWDFATRIDGACDYWKCRTPFMAGYRDTVGSCRPTSISGVGCTPASTACEVSVSSSAETVAMPTSPPAFGNGSRRHRRGERGESARGRSPRGVRVHARVCLPSDQGGVVGADGVLVAVDPWWRGVFGVAVVAHADGPALRVDGGVVVLAEEDAVVQVGRSAVYPVLDVMQCR</sequence>
<comment type="caution">
    <text evidence="3">The sequence shown here is derived from an EMBL/GenBank/DDBJ whole genome shotgun (WGS) entry which is preliminary data.</text>
</comment>
<evidence type="ECO:0000313" key="4">
    <source>
        <dbReference type="Proteomes" id="UP000638648"/>
    </source>
</evidence>
<proteinExistence type="predicted"/>
<feature type="domain" description="Aminoglycoside phosphotransferase" evidence="2">
    <location>
        <begin position="25"/>
        <end position="224"/>
    </location>
</feature>
<dbReference type="EMBL" id="JADBEM010000001">
    <property type="protein sequence ID" value="MBE1607123.1"/>
    <property type="molecule type" value="Genomic_DNA"/>
</dbReference>
<dbReference type="AlphaFoldDB" id="A0A927MYM2"/>
<evidence type="ECO:0000256" key="1">
    <source>
        <dbReference type="SAM" id="MobiDB-lite"/>
    </source>
</evidence>
<dbReference type="Pfam" id="PF01636">
    <property type="entry name" value="APH"/>
    <property type="match status" value="1"/>
</dbReference>
<name>A0A927MYM2_9ACTN</name>
<evidence type="ECO:0000313" key="3">
    <source>
        <dbReference type="EMBL" id="MBE1607123.1"/>
    </source>
</evidence>
<dbReference type="InterPro" id="IPR002575">
    <property type="entry name" value="Aminoglycoside_PTrfase"/>
</dbReference>
<dbReference type="SUPFAM" id="SSF56112">
    <property type="entry name" value="Protein kinase-like (PK-like)"/>
    <property type="match status" value="1"/>
</dbReference>